<comment type="catalytic activity">
    <reaction evidence="10">
        <text>7,8-dihydroneopterin = 6-hydroxymethyl-7,8-dihydropterin + glycolaldehyde</text>
        <dbReference type="Rhea" id="RHEA:10540"/>
        <dbReference type="ChEBI" id="CHEBI:17001"/>
        <dbReference type="ChEBI" id="CHEBI:17071"/>
        <dbReference type="ChEBI" id="CHEBI:44841"/>
        <dbReference type="EC" id="4.1.2.25"/>
    </reaction>
</comment>
<comment type="similarity">
    <text evidence="2">Belongs to the HPPK family.</text>
</comment>
<evidence type="ECO:0000256" key="7">
    <source>
        <dbReference type="ARBA" id="ARBA00022840"/>
    </source>
</evidence>
<keyword evidence="4 12" id="KW-0808">Transferase</keyword>
<dbReference type="InterPro" id="IPR006156">
    <property type="entry name" value="Dihydroneopterin_aldolase"/>
</dbReference>
<evidence type="ECO:0000313" key="12">
    <source>
        <dbReference type="EMBL" id="MCX8998104.1"/>
    </source>
</evidence>
<keyword evidence="5" id="KW-0547">Nucleotide-binding</keyword>
<name>A0AAE3N015_9HYPH</name>
<evidence type="ECO:0000256" key="9">
    <source>
        <dbReference type="ARBA" id="ARBA00029409"/>
    </source>
</evidence>
<protein>
    <recommendedName>
        <fullName evidence="10">Bifunctional folate synthesis protein</fullName>
    </recommendedName>
    <domain>
        <recommendedName>
            <fullName evidence="10">Dihydroneopterin aldolase</fullName>
            <shortName evidence="10">DHNA</shortName>
            <ecNumber evidence="10">4.1.2.25</ecNumber>
        </recommendedName>
        <alternativeName>
            <fullName evidence="10">7,8-dihydroneopterin aldolase</fullName>
        </alternativeName>
    </domain>
    <domain>
        <recommendedName>
            <fullName evidence="10">2-amino-4-hydroxy-6-hydroxymethyldihydropteridine pyrophosphokinase</fullName>
            <ecNumber evidence="10">2.7.6.3</ecNumber>
        </recommendedName>
        <alternativeName>
            <fullName evidence="10">6-hydroxymethyl-7,8-dihydropterin pyrophosphokinase</fullName>
            <shortName evidence="10">PPPK</shortName>
        </alternativeName>
        <alternativeName>
            <fullName evidence="10">7,8-dihydro-6-hydroxymethylpterin pyrophosphokinase</fullName>
            <shortName evidence="10">HPPK</shortName>
        </alternativeName>
    </domain>
</protein>
<dbReference type="InterPro" id="IPR006157">
    <property type="entry name" value="FolB_dom"/>
</dbReference>
<dbReference type="AlphaFoldDB" id="A0AAE3N015"/>
<dbReference type="NCBIfam" id="TIGR01498">
    <property type="entry name" value="folK"/>
    <property type="match status" value="1"/>
</dbReference>
<evidence type="ECO:0000256" key="6">
    <source>
        <dbReference type="ARBA" id="ARBA00022777"/>
    </source>
</evidence>
<evidence type="ECO:0000256" key="8">
    <source>
        <dbReference type="ARBA" id="ARBA00022909"/>
    </source>
</evidence>
<keyword evidence="7" id="KW-0067">ATP-binding</keyword>
<gene>
    <name evidence="12" type="primary">folK</name>
    <name evidence="12" type="ORF">NOF55_13415</name>
</gene>
<dbReference type="GO" id="GO:0046656">
    <property type="term" value="P:folic acid biosynthetic process"/>
    <property type="evidence" value="ECO:0007669"/>
    <property type="project" value="UniProtKB-UniRule"/>
</dbReference>
<dbReference type="EC" id="4.1.2.25" evidence="10"/>
<dbReference type="Gene3D" id="3.30.1130.10">
    <property type="match status" value="1"/>
</dbReference>
<keyword evidence="10" id="KW-0456">Lyase</keyword>
<dbReference type="GO" id="GO:0003848">
    <property type="term" value="F:2-amino-4-hydroxy-6-hydroxymethyldihydropteridine diphosphokinase activity"/>
    <property type="evidence" value="ECO:0007669"/>
    <property type="project" value="UniProtKB-EC"/>
</dbReference>
<dbReference type="NCBIfam" id="TIGR00525">
    <property type="entry name" value="folB"/>
    <property type="match status" value="1"/>
</dbReference>
<dbReference type="InterPro" id="IPR043133">
    <property type="entry name" value="GTP-CH-I_C/QueF"/>
</dbReference>
<dbReference type="GO" id="GO:0016301">
    <property type="term" value="F:kinase activity"/>
    <property type="evidence" value="ECO:0007669"/>
    <property type="project" value="UniProtKB-KW"/>
</dbReference>
<dbReference type="GO" id="GO:0046654">
    <property type="term" value="P:tetrahydrofolate biosynthetic process"/>
    <property type="evidence" value="ECO:0007669"/>
    <property type="project" value="UniProtKB-UniRule"/>
</dbReference>
<comment type="pathway">
    <text evidence="10">Cofactor biosynthesis; tetrahydrofolate biosynthesis; 2-amino-4-hydroxy-6-hydroxymethyl-7,8-dihydropteridine diphosphate from 7,8-dihydroneopterin triphosphate: step 3/4.</text>
</comment>
<dbReference type="EMBL" id="JANFPI010000004">
    <property type="protein sequence ID" value="MCX8998104.1"/>
    <property type="molecule type" value="Genomic_DNA"/>
</dbReference>
<dbReference type="Gene3D" id="3.30.70.560">
    <property type="entry name" value="7,8-Dihydro-6-hydroxymethylpterin-pyrophosphokinase HPPK"/>
    <property type="match status" value="1"/>
</dbReference>
<evidence type="ECO:0000256" key="10">
    <source>
        <dbReference type="RuleBase" id="RU362079"/>
    </source>
</evidence>
<dbReference type="InterPro" id="IPR000550">
    <property type="entry name" value="Hppk"/>
</dbReference>
<dbReference type="PANTHER" id="PTHR43071">
    <property type="entry name" value="2-AMINO-4-HYDROXY-6-HYDROXYMETHYLDIHYDROPTERIDINE PYROPHOSPHOKINASE"/>
    <property type="match status" value="1"/>
</dbReference>
<evidence type="ECO:0000256" key="2">
    <source>
        <dbReference type="ARBA" id="ARBA00005810"/>
    </source>
</evidence>
<keyword evidence="6" id="KW-0418">Kinase</keyword>
<evidence type="ECO:0000259" key="11">
    <source>
        <dbReference type="PROSITE" id="PS00794"/>
    </source>
</evidence>
<organism evidence="12 13">
    <name type="scientific">Ectorhizobium quercum</name>
    <dbReference type="NCBI Taxonomy" id="2965071"/>
    <lineage>
        <taxon>Bacteria</taxon>
        <taxon>Pseudomonadati</taxon>
        <taxon>Pseudomonadota</taxon>
        <taxon>Alphaproteobacteria</taxon>
        <taxon>Hyphomicrobiales</taxon>
        <taxon>Rhizobiaceae</taxon>
        <taxon>Ectorhizobium</taxon>
    </lineage>
</organism>
<evidence type="ECO:0000313" key="13">
    <source>
        <dbReference type="Proteomes" id="UP001208771"/>
    </source>
</evidence>
<feature type="domain" description="7,8-dihydro-6-hydroxymethylpterin-pyrophosphokinase" evidence="11">
    <location>
        <begin position="208"/>
        <end position="219"/>
    </location>
</feature>
<dbReference type="Proteomes" id="UP001208771">
    <property type="component" value="Unassembled WGS sequence"/>
</dbReference>
<sequence length="281" mass="31056">MTDRVFVSSLCLHGHHGLHPEETRLGQKFLIDIECAADLSPCATDDDYEKAVCYGTLCDIAAEVSASGPFKLIETLGQRIAEAILARFYAVSEVVVRVRKPSAPLPAMLDHAGVEIRRRRRRRIGLSLGSNMGNKVANIQTALSLLRTENVVDFDAISRLYRTRPWGNEDQDWFVNACATGWTTMTPQEVLKACKRIEFQVGRVPTVRWGPRAIDIDILFIDDIHIAGPELTLPHADMFNRAFVLVPLAEIAGDLSVVGRVIADEVERLGLNAGDVEPLDA</sequence>
<dbReference type="CDD" id="cd00534">
    <property type="entry name" value="DHNA_DHNTPE"/>
    <property type="match status" value="1"/>
</dbReference>
<comment type="function">
    <text evidence="9">Catalyzes the transfer of pyrophosphate from adenosine triphosphate (ATP) to 6-hydroxymethyl-7,8-dihydropterin, an enzymatic step in folate biosynthesis pathway.</text>
</comment>
<dbReference type="GO" id="GO:0004150">
    <property type="term" value="F:dihydroneopterin aldolase activity"/>
    <property type="evidence" value="ECO:0007669"/>
    <property type="project" value="UniProtKB-UniRule"/>
</dbReference>
<dbReference type="SMART" id="SM00905">
    <property type="entry name" value="FolB"/>
    <property type="match status" value="1"/>
</dbReference>
<keyword evidence="8 10" id="KW-0289">Folate biosynthesis</keyword>
<evidence type="ECO:0000256" key="3">
    <source>
        <dbReference type="ARBA" id="ARBA00009640"/>
    </source>
</evidence>
<keyword evidence="13" id="KW-1185">Reference proteome</keyword>
<dbReference type="SUPFAM" id="SSF55083">
    <property type="entry name" value="6-hydroxymethyl-7,8-dihydropterin pyrophosphokinase, HPPK"/>
    <property type="match status" value="1"/>
</dbReference>
<dbReference type="Pfam" id="PF02152">
    <property type="entry name" value="FolB"/>
    <property type="match status" value="1"/>
</dbReference>
<comment type="pathway">
    <text evidence="1">Cofactor biosynthesis; tetrahydrofolate biosynthesis; 2-amino-4-hydroxy-6-hydroxymethyl-7,8-dihydropteridine diphosphate from 7,8-dihydroneopterin triphosphate: step 4/4.</text>
</comment>
<dbReference type="Pfam" id="PF01288">
    <property type="entry name" value="HPPK"/>
    <property type="match status" value="1"/>
</dbReference>
<evidence type="ECO:0000256" key="4">
    <source>
        <dbReference type="ARBA" id="ARBA00022679"/>
    </source>
</evidence>
<proteinExistence type="inferred from homology"/>
<dbReference type="PROSITE" id="PS00794">
    <property type="entry name" value="HPPK"/>
    <property type="match status" value="1"/>
</dbReference>
<dbReference type="NCBIfam" id="TIGR00526">
    <property type="entry name" value="folB_dom"/>
    <property type="match status" value="1"/>
</dbReference>
<comment type="similarity">
    <text evidence="10">Belongs to the DHNA family.</text>
</comment>
<dbReference type="SUPFAM" id="SSF55620">
    <property type="entry name" value="Tetrahydrobiopterin biosynthesis enzymes-like"/>
    <property type="match status" value="1"/>
</dbReference>
<reference evidence="12" key="1">
    <citation type="submission" date="2022-07" db="EMBL/GenBank/DDBJ databases">
        <title>Ectorhizobium quercum gen.nov., sp. nov.</title>
        <authorList>
            <person name="Ma T."/>
            <person name="Li Y."/>
        </authorList>
    </citation>
    <scope>NUCLEOTIDE SEQUENCE</scope>
    <source>
        <strain evidence="12">BDR2-2</strain>
    </source>
</reference>
<dbReference type="RefSeq" id="WP_306411891.1">
    <property type="nucleotide sequence ID" value="NZ_JANFPI010000004.1"/>
</dbReference>
<dbReference type="PANTHER" id="PTHR43071:SF1">
    <property type="entry name" value="2-AMINO-4-HYDROXY-6-HYDROXYMETHYLDIHYDROPTERIDINE PYROPHOSPHOKINASE"/>
    <property type="match status" value="1"/>
</dbReference>
<dbReference type="EC" id="2.7.6.3" evidence="10"/>
<comment type="caution">
    <text evidence="12">The sequence shown here is derived from an EMBL/GenBank/DDBJ whole genome shotgun (WGS) entry which is preliminary data.</text>
</comment>
<dbReference type="GO" id="GO:0005524">
    <property type="term" value="F:ATP binding"/>
    <property type="evidence" value="ECO:0007669"/>
    <property type="project" value="UniProtKB-KW"/>
</dbReference>
<evidence type="ECO:0000256" key="5">
    <source>
        <dbReference type="ARBA" id="ARBA00022741"/>
    </source>
</evidence>
<accession>A0AAE3N015</accession>
<evidence type="ECO:0000256" key="1">
    <source>
        <dbReference type="ARBA" id="ARBA00005051"/>
    </source>
</evidence>
<comment type="similarity">
    <text evidence="3">In the N-terminal section; belongs to the DHNA family.</text>
</comment>
<dbReference type="InterPro" id="IPR035907">
    <property type="entry name" value="Hppk_sf"/>
</dbReference>
<comment type="function">
    <text evidence="10">Catalyzes the conversion of 7,8-dihydroneopterin to 6-hydroxymethyl-7,8-dihydropterin.</text>
</comment>
<dbReference type="CDD" id="cd00483">
    <property type="entry name" value="HPPK"/>
    <property type="match status" value="1"/>
</dbReference>